<comment type="caution">
    <text evidence="2">The sequence shown here is derived from an EMBL/GenBank/DDBJ whole genome shotgun (WGS) entry which is preliminary data.</text>
</comment>
<sequence length="287" mass="30599">NTASAKDLVKCFRSHFKDLDPAAFRKDVEDVIAQYEGLLADIMDETVRLVRSYDVSGKDARAVARDISACFKHLRSKLQSSSSGKKLTPSVWRLVSKLKQLTGQGTPQKAMEPMKEREPVETPGAAQALPAGDAAAFKPSRRYRFKRKATASCDVFSMYGLPATAINAAVDDEAAAEASDVGEADQVDSDSDVLVVKDLEEEDLMAAALGKAKKKAKRASEPAGKEAEAAVGSSESGESNQELLAAAPLELESWNGYPLAGMPQEALPPAGRAGLHSYTVKAVIKGT</sequence>
<evidence type="ECO:0000313" key="2">
    <source>
        <dbReference type="EMBL" id="CAJ1393051.1"/>
    </source>
</evidence>
<feature type="compositionally biased region" description="Basic and acidic residues" evidence="1">
    <location>
        <begin position="218"/>
        <end position="228"/>
    </location>
</feature>
<dbReference type="EMBL" id="CAUJNA010002466">
    <property type="protein sequence ID" value="CAJ1393051.1"/>
    <property type="molecule type" value="Genomic_DNA"/>
</dbReference>
<gene>
    <name evidence="2" type="ORF">EVOR1521_LOCUS17996</name>
</gene>
<feature type="non-terminal residue" evidence="2">
    <location>
        <position position="1"/>
    </location>
</feature>
<evidence type="ECO:0000256" key="1">
    <source>
        <dbReference type="SAM" id="MobiDB-lite"/>
    </source>
</evidence>
<organism evidence="2 3">
    <name type="scientific">Effrenium voratum</name>
    <dbReference type="NCBI Taxonomy" id="2562239"/>
    <lineage>
        <taxon>Eukaryota</taxon>
        <taxon>Sar</taxon>
        <taxon>Alveolata</taxon>
        <taxon>Dinophyceae</taxon>
        <taxon>Suessiales</taxon>
        <taxon>Symbiodiniaceae</taxon>
        <taxon>Effrenium</taxon>
    </lineage>
</organism>
<name>A0AA36IUC5_9DINO</name>
<evidence type="ECO:0000313" key="3">
    <source>
        <dbReference type="Proteomes" id="UP001178507"/>
    </source>
</evidence>
<feature type="region of interest" description="Disordered" evidence="1">
    <location>
        <begin position="215"/>
        <end position="244"/>
    </location>
</feature>
<reference evidence="2" key="1">
    <citation type="submission" date="2023-08" db="EMBL/GenBank/DDBJ databases">
        <authorList>
            <person name="Chen Y."/>
            <person name="Shah S."/>
            <person name="Dougan E. K."/>
            <person name="Thang M."/>
            <person name="Chan C."/>
        </authorList>
    </citation>
    <scope>NUCLEOTIDE SEQUENCE</scope>
</reference>
<accession>A0AA36IUC5</accession>
<dbReference type="Proteomes" id="UP001178507">
    <property type="component" value="Unassembled WGS sequence"/>
</dbReference>
<protein>
    <submittedName>
        <fullName evidence="2">Uncharacterized protein</fullName>
    </submittedName>
</protein>
<proteinExistence type="predicted"/>
<dbReference type="AlphaFoldDB" id="A0AA36IUC5"/>
<keyword evidence="3" id="KW-1185">Reference proteome</keyword>
<feature type="non-terminal residue" evidence="2">
    <location>
        <position position="287"/>
    </location>
</feature>
<feature type="compositionally biased region" description="Low complexity" evidence="1">
    <location>
        <begin position="229"/>
        <end position="244"/>
    </location>
</feature>